<reference evidence="2 3" key="1">
    <citation type="submission" date="2018-09" db="EMBL/GenBank/DDBJ databases">
        <title>Genomic Encyclopedia of Archaeal and Bacterial Type Strains, Phase II (KMG-II): from individual species to whole genera.</title>
        <authorList>
            <person name="Goeker M."/>
        </authorList>
    </citation>
    <scope>NUCLEOTIDE SEQUENCE [LARGE SCALE GENOMIC DNA]</scope>
    <source>
        <strain evidence="2 3">DSM 11458</strain>
    </source>
</reference>
<sequence length="42" mass="4742">MQTIVKSYRGLSVLMDLNWDRALYMCTMIFALCAGAFLGSIH</sequence>
<dbReference type="AlphaFoldDB" id="A0A420DIA8"/>
<keyword evidence="1" id="KW-0472">Membrane</keyword>
<protein>
    <submittedName>
        <fullName evidence="2">Uncharacterized protein</fullName>
    </submittedName>
</protein>
<keyword evidence="3" id="KW-1185">Reference proteome</keyword>
<dbReference type="Proteomes" id="UP000284407">
    <property type="component" value="Unassembled WGS sequence"/>
</dbReference>
<feature type="transmembrane region" description="Helical" evidence="1">
    <location>
        <begin position="22"/>
        <end position="41"/>
    </location>
</feature>
<organism evidence="2 3">
    <name type="scientific">Sulfitobacter guttiformis</name>
    <dbReference type="NCBI Taxonomy" id="74349"/>
    <lineage>
        <taxon>Bacteria</taxon>
        <taxon>Pseudomonadati</taxon>
        <taxon>Pseudomonadota</taxon>
        <taxon>Alphaproteobacteria</taxon>
        <taxon>Rhodobacterales</taxon>
        <taxon>Roseobacteraceae</taxon>
        <taxon>Sulfitobacter</taxon>
    </lineage>
</organism>
<dbReference type="EMBL" id="RAQK01000002">
    <property type="protein sequence ID" value="RKE93959.1"/>
    <property type="molecule type" value="Genomic_DNA"/>
</dbReference>
<keyword evidence="1" id="KW-0812">Transmembrane</keyword>
<accession>A0A420DIA8</accession>
<dbReference type="STRING" id="1443111.Z949_1448"/>
<gene>
    <name evidence="2" type="ORF">C8N30_3062</name>
</gene>
<evidence type="ECO:0000313" key="3">
    <source>
        <dbReference type="Proteomes" id="UP000284407"/>
    </source>
</evidence>
<evidence type="ECO:0000256" key="1">
    <source>
        <dbReference type="SAM" id="Phobius"/>
    </source>
</evidence>
<proteinExistence type="predicted"/>
<evidence type="ECO:0000313" key="2">
    <source>
        <dbReference type="EMBL" id="RKE93959.1"/>
    </source>
</evidence>
<dbReference type="RefSeq" id="WP_269667556.1">
    <property type="nucleotide sequence ID" value="NZ_RAQK01000002.1"/>
</dbReference>
<comment type="caution">
    <text evidence="2">The sequence shown here is derived from an EMBL/GenBank/DDBJ whole genome shotgun (WGS) entry which is preliminary data.</text>
</comment>
<keyword evidence="1" id="KW-1133">Transmembrane helix</keyword>
<name>A0A420DIA8_9RHOB</name>